<keyword evidence="13 14" id="KW-0472">Membrane</keyword>
<dbReference type="Gene3D" id="3.30.565.10">
    <property type="entry name" value="Histidine kinase-like ATPase, C-terminal domain"/>
    <property type="match status" value="1"/>
</dbReference>
<dbReference type="InterPro" id="IPR013767">
    <property type="entry name" value="PAS_fold"/>
</dbReference>
<keyword evidence="4" id="KW-1003">Cell membrane</keyword>
<dbReference type="InterPro" id="IPR039506">
    <property type="entry name" value="SPOB_a"/>
</dbReference>
<dbReference type="InterPro" id="IPR016120">
    <property type="entry name" value="Sig_transdc_His_kin_SpoOB"/>
</dbReference>
<reference evidence="16" key="1">
    <citation type="submission" date="2022-06" db="EMBL/GenBank/DDBJ databases">
        <title>Alkalicoccobacillus porphyridii sp. nov., isolated from a marine red alga, Porphyridium purpureum and reclassification of Shouchella plakortidis and Shouchella gibsonii as Alkalicoccobacillus plakortidis comb. nov. and Alkalicoccobacillus gibsonii comb. nov.</title>
        <authorList>
            <person name="Kim K.H."/>
            <person name="Lee J.K."/>
            <person name="Han D.M."/>
            <person name="Baek J.H."/>
            <person name="Jeon C.O."/>
        </authorList>
    </citation>
    <scope>NUCLEOTIDE SEQUENCE</scope>
    <source>
        <strain evidence="16">DSM 19153</strain>
    </source>
</reference>
<keyword evidence="17" id="KW-1185">Reference proteome</keyword>
<evidence type="ECO:0000256" key="2">
    <source>
        <dbReference type="ARBA" id="ARBA00004651"/>
    </source>
</evidence>
<dbReference type="InterPro" id="IPR029151">
    <property type="entry name" value="Sensor-like_sf"/>
</dbReference>
<sequence>MRLIQNLKLQTKILTYVLTIVSAIIFVLTVVSYQLEKEQTEKQIGELALSIAKSVAILPDVRDAFQHPDPSATIQPIVERIREEVGAEFIVVGNSKNIRYSHIDPNRIGEEMQGGDNDLALRDGESYISKADGSLGPSLRGKTPIRDDDGQIIGVVSVGYMTEEIQSIFHHDFKTYAFWSMTVFLFGAVASVILANSIRRDTLGLEPVQIATMYEQRSAILESVQEGIIAIDRNQAITLINKAAKDWLQLDDRIIGKSIKGLLPIETLEKVMREQSSEYNQEILLGTRLVIVNYTAIQNRGETVGLVASFRDRSQVQDLVNTLSEVQQYSQDLRAQAHEYTNRIYTVSGLLQIGQIDEALRFIHKETDTQKLQSKILYEQCKDPSIQAILLGKINRASEKKISFILNKESSLEHPLPKSYMNSLITIIGNLIENSFDAVSRQSDRKIDIFFTDIGQDVVLEISDNGPGLPEVSANLLFERGYTTKNGKNRGIGLALVQEAVKELNGSIEFDNQKQGGAVFTVYIPKGDDSL</sequence>
<evidence type="ECO:0000256" key="3">
    <source>
        <dbReference type="ARBA" id="ARBA00012438"/>
    </source>
</evidence>
<comment type="caution">
    <text evidence="16">The sequence shown here is derived from an EMBL/GenBank/DDBJ whole genome shotgun (WGS) entry which is preliminary data.</text>
</comment>
<evidence type="ECO:0000256" key="9">
    <source>
        <dbReference type="ARBA" id="ARBA00022777"/>
    </source>
</evidence>
<keyword evidence="12" id="KW-0902">Two-component regulatory system</keyword>
<dbReference type="Pfam" id="PF17203">
    <property type="entry name" value="sCache_3_2"/>
    <property type="match status" value="1"/>
</dbReference>
<keyword evidence="10" id="KW-0067">ATP-binding</keyword>
<dbReference type="PRINTS" id="PR00344">
    <property type="entry name" value="BCTRLSENSOR"/>
</dbReference>
<dbReference type="InterPro" id="IPR004358">
    <property type="entry name" value="Sig_transdc_His_kin-like_C"/>
</dbReference>
<feature type="domain" description="Histidine kinase" evidence="15">
    <location>
        <begin position="424"/>
        <end position="528"/>
    </location>
</feature>
<dbReference type="Pfam" id="PF00989">
    <property type="entry name" value="PAS"/>
    <property type="match status" value="1"/>
</dbReference>
<name>A0ABT0XM05_9BACI</name>
<gene>
    <name evidence="16" type="ORF">NDM98_16805</name>
</gene>
<dbReference type="Gene3D" id="3.30.450.20">
    <property type="entry name" value="PAS domain"/>
    <property type="match status" value="2"/>
</dbReference>
<dbReference type="InterPro" id="IPR035965">
    <property type="entry name" value="PAS-like_dom_sf"/>
</dbReference>
<evidence type="ECO:0000256" key="6">
    <source>
        <dbReference type="ARBA" id="ARBA00022679"/>
    </source>
</evidence>
<evidence type="ECO:0000256" key="11">
    <source>
        <dbReference type="ARBA" id="ARBA00022989"/>
    </source>
</evidence>
<evidence type="ECO:0000256" key="8">
    <source>
        <dbReference type="ARBA" id="ARBA00022741"/>
    </source>
</evidence>
<dbReference type="Proteomes" id="UP001203665">
    <property type="component" value="Unassembled WGS sequence"/>
</dbReference>
<keyword evidence="11 14" id="KW-1133">Transmembrane helix</keyword>
<dbReference type="InterPro" id="IPR000014">
    <property type="entry name" value="PAS"/>
</dbReference>
<organism evidence="16 17">
    <name type="scientific">Alkalicoccobacillus plakortidis</name>
    <dbReference type="NCBI Taxonomy" id="444060"/>
    <lineage>
        <taxon>Bacteria</taxon>
        <taxon>Bacillati</taxon>
        <taxon>Bacillota</taxon>
        <taxon>Bacilli</taxon>
        <taxon>Bacillales</taxon>
        <taxon>Bacillaceae</taxon>
        <taxon>Alkalicoccobacillus</taxon>
    </lineage>
</organism>
<keyword evidence="7 14" id="KW-0812">Transmembrane</keyword>
<dbReference type="InterPro" id="IPR005467">
    <property type="entry name" value="His_kinase_dom"/>
</dbReference>
<keyword evidence="5" id="KW-0597">Phosphoprotein</keyword>
<evidence type="ECO:0000256" key="5">
    <source>
        <dbReference type="ARBA" id="ARBA00022553"/>
    </source>
</evidence>
<dbReference type="Pfam" id="PF02518">
    <property type="entry name" value="HATPase_c"/>
    <property type="match status" value="1"/>
</dbReference>
<dbReference type="InterPro" id="IPR033463">
    <property type="entry name" value="sCache_3"/>
</dbReference>
<evidence type="ECO:0000256" key="1">
    <source>
        <dbReference type="ARBA" id="ARBA00000085"/>
    </source>
</evidence>
<keyword evidence="6" id="KW-0808">Transferase</keyword>
<dbReference type="Pfam" id="PF14689">
    <property type="entry name" value="SPOB_a"/>
    <property type="match status" value="1"/>
</dbReference>
<evidence type="ECO:0000313" key="16">
    <source>
        <dbReference type="EMBL" id="MCM2676937.1"/>
    </source>
</evidence>
<dbReference type="RefSeq" id="WP_251610148.1">
    <property type="nucleotide sequence ID" value="NZ_JAMQJY010000002.1"/>
</dbReference>
<comment type="catalytic activity">
    <reaction evidence="1">
        <text>ATP + protein L-histidine = ADP + protein N-phospho-L-histidine.</text>
        <dbReference type="EC" id="2.7.13.3"/>
    </reaction>
</comment>
<evidence type="ECO:0000256" key="4">
    <source>
        <dbReference type="ARBA" id="ARBA00022475"/>
    </source>
</evidence>
<evidence type="ECO:0000256" key="10">
    <source>
        <dbReference type="ARBA" id="ARBA00022840"/>
    </source>
</evidence>
<dbReference type="EC" id="2.7.13.3" evidence="3"/>
<dbReference type="GO" id="GO:0016301">
    <property type="term" value="F:kinase activity"/>
    <property type="evidence" value="ECO:0007669"/>
    <property type="project" value="UniProtKB-KW"/>
</dbReference>
<evidence type="ECO:0000256" key="12">
    <source>
        <dbReference type="ARBA" id="ARBA00023012"/>
    </source>
</evidence>
<evidence type="ECO:0000313" key="17">
    <source>
        <dbReference type="Proteomes" id="UP001203665"/>
    </source>
</evidence>
<comment type="subcellular location">
    <subcellularLocation>
        <location evidence="2">Cell membrane</location>
        <topology evidence="2">Multi-pass membrane protein</topology>
    </subcellularLocation>
</comment>
<dbReference type="SUPFAM" id="SSF55890">
    <property type="entry name" value="Sporulation response regulatory protein Spo0B"/>
    <property type="match status" value="1"/>
</dbReference>
<dbReference type="EMBL" id="JAMQJY010000002">
    <property type="protein sequence ID" value="MCM2676937.1"/>
    <property type="molecule type" value="Genomic_DNA"/>
</dbReference>
<dbReference type="InterPro" id="IPR036890">
    <property type="entry name" value="HATPase_C_sf"/>
</dbReference>
<evidence type="ECO:0000256" key="13">
    <source>
        <dbReference type="ARBA" id="ARBA00023136"/>
    </source>
</evidence>
<dbReference type="PROSITE" id="PS50109">
    <property type="entry name" value="HIS_KIN"/>
    <property type="match status" value="1"/>
</dbReference>
<dbReference type="InterPro" id="IPR003594">
    <property type="entry name" value="HATPase_dom"/>
</dbReference>
<dbReference type="SMART" id="SM00387">
    <property type="entry name" value="HATPase_c"/>
    <property type="match status" value="1"/>
</dbReference>
<dbReference type="SMART" id="SM00091">
    <property type="entry name" value="PAS"/>
    <property type="match status" value="1"/>
</dbReference>
<dbReference type="PANTHER" id="PTHR43547">
    <property type="entry name" value="TWO-COMPONENT HISTIDINE KINASE"/>
    <property type="match status" value="1"/>
</dbReference>
<dbReference type="SUPFAM" id="SSF103190">
    <property type="entry name" value="Sensory domain-like"/>
    <property type="match status" value="1"/>
</dbReference>
<dbReference type="PANTHER" id="PTHR43547:SF3">
    <property type="entry name" value="SENSOR PROTEIN CITS"/>
    <property type="match status" value="1"/>
</dbReference>
<evidence type="ECO:0000256" key="7">
    <source>
        <dbReference type="ARBA" id="ARBA00022692"/>
    </source>
</evidence>
<dbReference type="SUPFAM" id="SSF55874">
    <property type="entry name" value="ATPase domain of HSP90 chaperone/DNA topoisomerase II/histidine kinase"/>
    <property type="match status" value="1"/>
</dbReference>
<keyword evidence="9 16" id="KW-0418">Kinase</keyword>
<accession>A0ABT0XM05</accession>
<dbReference type="SUPFAM" id="SSF55785">
    <property type="entry name" value="PYP-like sensor domain (PAS domain)"/>
    <property type="match status" value="1"/>
</dbReference>
<proteinExistence type="predicted"/>
<dbReference type="CDD" id="cd16915">
    <property type="entry name" value="HATPase_DpiB-CitA-like"/>
    <property type="match status" value="1"/>
</dbReference>
<keyword evidence="8" id="KW-0547">Nucleotide-binding</keyword>
<protein>
    <recommendedName>
        <fullName evidence="3">histidine kinase</fullName>
        <ecNumber evidence="3">2.7.13.3</ecNumber>
    </recommendedName>
</protein>
<evidence type="ECO:0000259" key="15">
    <source>
        <dbReference type="PROSITE" id="PS50109"/>
    </source>
</evidence>
<evidence type="ECO:0000256" key="14">
    <source>
        <dbReference type="SAM" id="Phobius"/>
    </source>
</evidence>
<feature type="transmembrane region" description="Helical" evidence="14">
    <location>
        <begin position="13"/>
        <end position="33"/>
    </location>
</feature>